<dbReference type="PANTHER" id="PTHR46825:SF9">
    <property type="entry name" value="BETA-LACTAMASE-RELATED DOMAIN-CONTAINING PROTEIN"/>
    <property type="match status" value="1"/>
</dbReference>
<dbReference type="EMBL" id="SAXA01000020">
    <property type="protein sequence ID" value="RXQ88065.1"/>
    <property type="molecule type" value="Genomic_DNA"/>
</dbReference>
<dbReference type="AlphaFoldDB" id="A0A4Q1JIY8"/>
<dbReference type="Proteomes" id="UP000289703">
    <property type="component" value="Unassembled WGS sequence"/>
</dbReference>
<dbReference type="InterPro" id="IPR001466">
    <property type="entry name" value="Beta-lactam-related"/>
</dbReference>
<dbReference type="Gene3D" id="3.40.710.10">
    <property type="entry name" value="DD-peptidase/beta-lactamase superfamily"/>
    <property type="match status" value="1"/>
</dbReference>
<dbReference type="InterPro" id="IPR012338">
    <property type="entry name" value="Beta-lactam/transpept-like"/>
</dbReference>
<dbReference type="PANTHER" id="PTHR46825">
    <property type="entry name" value="D-ALANYL-D-ALANINE-CARBOXYPEPTIDASE/ENDOPEPTIDASE AMPH"/>
    <property type="match status" value="1"/>
</dbReference>
<keyword evidence="2" id="KW-0378">Hydrolase</keyword>
<organism evidence="2 3">
    <name type="scientific">Ancylomarina salipaludis</name>
    <dbReference type="NCBI Taxonomy" id="2501299"/>
    <lineage>
        <taxon>Bacteria</taxon>
        <taxon>Pseudomonadati</taxon>
        <taxon>Bacteroidota</taxon>
        <taxon>Bacteroidia</taxon>
        <taxon>Marinilabiliales</taxon>
        <taxon>Marinifilaceae</taxon>
        <taxon>Ancylomarina</taxon>
    </lineage>
</organism>
<dbReference type="OrthoDB" id="9793489at2"/>
<gene>
    <name evidence="2" type="ORF">EO244_15735</name>
</gene>
<dbReference type="Pfam" id="PF00144">
    <property type="entry name" value="Beta-lactamase"/>
    <property type="match status" value="1"/>
</dbReference>
<dbReference type="InterPro" id="IPR050491">
    <property type="entry name" value="AmpC-like"/>
</dbReference>
<feature type="domain" description="Beta-lactamase-related" evidence="1">
    <location>
        <begin position="77"/>
        <end position="405"/>
    </location>
</feature>
<reference evidence="2 3" key="1">
    <citation type="submission" date="2019-01" db="EMBL/GenBank/DDBJ databases">
        <title>Ancylomarina salipaludis sp. nov., isolated from a salt marsh.</title>
        <authorList>
            <person name="Yoon J.-H."/>
        </authorList>
    </citation>
    <scope>NUCLEOTIDE SEQUENCE [LARGE SCALE GENOMIC DNA]</scope>
    <source>
        <strain evidence="2 3">SHSM-M15</strain>
    </source>
</reference>
<name>A0A4Q1JIY8_9BACT</name>
<evidence type="ECO:0000313" key="3">
    <source>
        <dbReference type="Proteomes" id="UP000289703"/>
    </source>
</evidence>
<protein>
    <submittedName>
        <fullName evidence="2">Class A beta-lactamase-related serine hydrolase</fullName>
    </submittedName>
</protein>
<accession>A0A4Q1JIY8</accession>
<evidence type="ECO:0000259" key="1">
    <source>
        <dbReference type="Pfam" id="PF00144"/>
    </source>
</evidence>
<sequence>MRSLKDKLWRMTVKQIIILILTLVVVLLDTHTSSSKREELHIPYDSKLDPVSHRISNELSSSEATKNADYKINKFLEYWHINGASIALVKDQKLVFAKGYGYADVEKKVKVEPDHLFRIASVSKLITATAIMKLQEEGKLHLSDKVFGENGILNSENYLNIRDKRAREINVEHLLRHTAGFTSRYGDQMFLPITIAEKMNVPAPASAETIIEFALSRRLHFTPGSRGSYSNLGYVVLEKVVEAVSGKDYESYVQEHILHPAGIFDMHLGKNLREDKLPNEVNYYEQSNAMLIPAFDGSGEKVYRSNGGNNIEALGGAGAWVASAAELMKFYVAIDGKDKQADILSKESIAYMTKPSRRGFSPIGWKGTRSNGTWWRTGTLAGTSALMKQNPDGTTWVIITNTSSWRGSDFPSELNKLMARVMRSVKKWPEMDLFNYFEAQPTMLVFDDISDFIDRS</sequence>
<comment type="caution">
    <text evidence="2">The sequence shown here is derived from an EMBL/GenBank/DDBJ whole genome shotgun (WGS) entry which is preliminary data.</text>
</comment>
<dbReference type="RefSeq" id="WP_129255642.1">
    <property type="nucleotide sequence ID" value="NZ_SAXA01000020.1"/>
</dbReference>
<dbReference type="SUPFAM" id="SSF56601">
    <property type="entry name" value="beta-lactamase/transpeptidase-like"/>
    <property type="match status" value="1"/>
</dbReference>
<proteinExistence type="predicted"/>
<keyword evidence="3" id="KW-1185">Reference proteome</keyword>
<evidence type="ECO:0000313" key="2">
    <source>
        <dbReference type="EMBL" id="RXQ88065.1"/>
    </source>
</evidence>
<dbReference type="GO" id="GO:0016787">
    <property type="term" value="F:hydrolase activity"/>
    <property type="evidence" value="ECO:0007669"/>
    <property type="project" value="UniProtKB-KW"/>
</dbReference>